<dbReference type="Proteomes" id="UP000499080">
    <property type="component" value="Unassembled WGS sequence"/>
</dbReference>
<dbReference type="AlphaFoldDB" id="A0A4Y2W5B9"/>
<proteinExistence type="predicted"/>
<evidence type="ECO:0000313" key="2">
    <source>
        <dbReference type="Proteomes" id="UP000499080"/>
    </source>
</evidence>
<dbReference type="EMBL" id="BGPR01054588">
    <property type="protein sequence ID" value="GBO31320.1"/>
    <property type="molecule type" value="Genomic_DNA"/>
</dbReference>
<keyword evidence="2" id="KW-1185">Reference proteome</keyword>
<comment type="caution">
    <text evidence="1">The sequence shown here is derived from an EMBL/GenBank/DDBJ whole genome shotgun (WGS) entry which is preliminary data.</text>
</comment>
<feature type="non-terminal residue" evidence="1">
    <location>
        <position position="1"/>
    </location>
</feature>
<accession>A0A4Y2W5B9</accession>
<organism evidence="1 2">
    <name type="scientific">Araneus ventricosus</name>
    <name type="common">Orbweaver spider</name>
    <name type="synonym">Epeira ventricosa</name>
    <dbReference type="NCBI Taxonomy" id="182803"/>
    <lineage>
        <taxon>Eukaryota</taxon>
        <taxon>Metazoa</taxon>
        <taxon>Ecdysozoa</taxon>
        <taxon>Arthropoda</taxon>
        <taxon>Chelicerata</taxon>
        <taxon>Arachnida</taxon>
        <taxon>Araneae</taxon>
        <taxon>Araneomorphae</taxon>
        <taxon>Entelegynae</taxon>
        <taxon>Araneoidea</taxon>
        <taxon>Araneidae</taxon>
        <taxon>Araneus</taxon>
    </lineage>
</organism>
<evidence type="ECO:0000313" key="1">
    <source>
        <dbReference type="EMBL" id="GBO31320.1"/>
    </source>
</evidence>
<gene>
    <name evidence="1" type="ORF">AVEN_7852_1</name>
</gene>
<reference evidence="1 2" key="1">
    <citation type="journal article" date="2019" name="Sci. Rep.">
        <title>Orb-weaving spider Araneus ventricosus genome elucidates the spidroin gene catalogue.</title>
        <authorList>
            <person name="Kono N."/>
            <person name="Nakamura H."/>
            <person name="Ohtoshi R."/>
            <person name="Moran D.A.P."/>
            <person name="Shinohara A."/>
            <person name="Yoshida Y."/>
            <person name="Fujiwara M."/>
            <person name="Mori M."/>
            <person name="Tomita M."/>
            <person name="Arakawa K."/>
        </authorList>
    </citation>
    <scope>NUCLEOTIDE SEQUENCE [LARGE SCALE GENOMIC DNA]</scope>
</reference>
<sequence length="55" mass="5686">GLCLLLSKAQQPPGGLRCNPPGFAMQTLLASLATVKTLGDSFVASTRCDSFGITM</sequence>
<protein>
    <submittedName>
        <fullName evidence="1">Uncharacterized protein</fullName>
    </submittedName>
</protein>
<name>A0A4Y2W5B9_ARAVE</name>